<proteinExistence type="predicted"/>
<dbReference type="RefSeq" id="WP_183452339.1">
    <property type="nucleotide sequence ID" value="NZ_JACHWB010000004.1"/>
</dbReference>
<evidence type="ECO:0000313" key="2">
    <source>
        <dbReference type="EMBL" id="MBB3020399.1"/>
    </source>
</evidence>
<dbReference type="EMBL" id="JACHWB010000004">
    <property type="protein sequence ID" value="MBB3020399.1"/>
    <property type="molecule type" value="Genomic_DNA"/>
</dbReference>
<dbReference type="Proteomes" id="UP000532010">
    <property type="component" value="Unassembled WGS sequence"/>
</dbReference>
<accession>A0A7W4VNF6</accession>
<comment type="caution">
    <text evidence="2">The sequence shown here is derived from an EMBL/GenBank/DDBJ whole genome shotgun (WGS) entry which is preliminary data.</text>
</comment>
<protein>
    <submittedName>
        <fullName evidence="2">Uncharacterized protein</fullName>
    </submittedName>
</protein>
<evidence type="ECO:0000256" key="1">
    <source>
        <dbReference type="SAM" id="Coils"/>
    </source>
</evidence>
<name>A0A7W4VNF6_9HYPH</name>
<dbReference type="AlphaFoldDB" id="A0A7W4VNF6"/>
<gene>
    <name evidence="2" type="ORF">FHR70_003480</name>
</gene>
<keyword evidence="3" id="KW-1185">Reference proteome</keyword>
<reference evidence="2 3" key="1">
    <citation type="submission" date="2020-08" db="EMBL/GenBank/DDBJ databases">
        <title>The Agave Microbiome: Exploring the role of microbial communities in plant adaptations to desert environments.</title>
        <authorList>
            <person name="Partida-Martinez L.P."/>
        </authorList>
    </citation>
    <scope>NUCLEOTIDE SEQUENCE [LARGE SCALE GENOMIC DNA]</scope>
    <source>
        <strain evidence="2 3">AT3.9</strain>
    </source>
</reference>
<feature type="coiled-coil region" evidence="1">
    <location>
        <begin position="82"/>
        <end position="109"/>
    </location>
</feature>
<organism evidence="2 3">
    <name type="scientific">Microvirga lupini</name>
    <dbReference type="NCBI Taxonomy" id="420324"/>
    <lineage>
        <taxon>Bacteria</taxon>
        <taxon>Pseudomonadati</taxon>
        <taxon>Pseudomonadota</taxon>
        <taxon>Alphaproteobacteria</taxon>
        <taxon>Hyphomicrobiales</taxon>
        <taxon>Methylobacteriaceae</taxon>
        <taxon>Microvirga</taxon>
    </lineage>
</organism>
<evidence type="ECO:0000313" key="3">
    <source>
        <dbReference type="Proteomes" id="UP000532010"/>
    </source>
</evidence>
<keyword evidence="1" id="KW-0175">Coiled coil</keyword>
<sequence length="273" mass="29877">MSSGLNGPSRKPFATVVAHCRQCADFEDAEPLGVEDEAGEPDRFWFYEDHPDIGWVKRRRRCLSCERAYATGEVDESLIEELRELRGQVASQAAQIASLTEQLAEANQRAAAAAAPPQVAVPAWADGAVTAVPRVVAERIVSESAWWLQHPSGSACRAPRMADRLQNTRWGWAVSYGANWFAAALAAHRCAKIAKDVLNDAAAGRPVDAQKVKAEMDRAIWSSVLNHDLEQYPACSYRREQNDLVFGVHSIDIVDVRKVLLEVTGLGAVPGFA</sequence>